<protein>
    <submittedName>
        <fullName evidence="2">HotDog domain-containing protein</fullName>
    </submittedName>
</protein>
<feature type="domain" description="Thioesterase" evidence="1">
    <location>
        <begin position="137"/>
        <end position="225"/>
    </location>
</feature>
<sequence length="249" mass="27590">MNRSYEHTKKEKMVDVKPPSIMNAPLTEEASLDSFRSHPHANRLLNHPEYYPIRTWSRLPKPSTGEDGYFAGTLATSITIPHCLTLRRRWLPPLAAARPPWPSPTDDPVSSEPSALPPDIFMLLDLATPGVSGHPSTAHGGIIATCIDEAMSLAVTLYSPPPELDASDYKGSEEDQTPRGKLYTSQLDIRYKRPVAVPGLLIIRAKVVGRVGRKFWVRAQVLQADEENPDQLVVTTDAMAFWLQTTSTL</sequence>
<dbReference type="InterPro" id="IPR052061">
    <property type="entry name" value="PTE-AB_protein"/>
</dbReference>
<dbReference type="CDD" id="cd03443">
    <property type="entry name" value="PaaI_thioesterase"/>
    <property type="match status" value="1"/>
</dbReference>
<dbReference type="Pfam" id="PF03061">
    <property type="entry name" value="4HBT"/>
    <property type="match status" value="1"/>
</dbReference>
<proteinExistence type="predicted"/>
<keyword evidence="3" id="KW-1185">Reference proteome</keyword>
<reference evidence="2 3" key="1">
    <citation type="submission" date="2019-04" db="EMBL/GenBank/DDBJ databases">
        <title>Fungal friends and foes A comparative genomics study of 23 Aspergillus species from section Flavi.</title>
        <authorList>
            <consortium name="DOE Joint Genome Institute"/>
            <person name="Kjaerbolling I."/>
            <person name="Vesth T.C."/>
            <person name="Frisvad J.C."/>
            <person name="Nybo J.L."/>
            <person name="Theobald S."/>
            <person name="Kildgaard S."/>
            <person name="Petersen T.I."/>
            <person name="Kuo A."/>
            <person name="Sato A."/>
            <person name="Lyhne E.K."/>
            <person name="Kogle M.E."/>
            <person name="Wiebenga A."/>
            <person name="Kun R.S."/>
            <person name="Lubbers R.J."/>
            <person name="Makela M.R."/>
            <person name="Barry K."/>
            <person name="Chovatia M."/>
            <person name="Clum A."/>
            <person name="Daum C."/>
            <person name="Haridas S."/>
            <person name="He G."/>
            <person name="LaButti K."/>
            <person name="Lipzen A."/>
            <person name="Mondo S."/>
            <person name="Pangilinan J."/>
            <person name="Riley R."/>
            <person name="Salamov A."/>
            <person name="Simmons B.A."/>
            <person name="Magnuson J.K."/>
            <person name="Henrissat B."/>
            <person name="Mortensen U.H."/>
            <person name="Larsen T.O."/>
            <person name="De vries R.P."/>
            <person name="Grigoriev I.V."/>
            <person name="Machida M."/>
            <person name="Baker S.E."/>
            <person name="Andersen M.R."/>
        </authorList>
    </citation>
    <scope>NUCLEOTIDE SEQUENCE [LARGE SCALE GENOMIC DNA]</scope>
    <source>
        <strain evidence="2 3">CBS 117618</strain>
    </source>
</reference>
<accession>A0A5N6DDA8</accession>
<dbReference type="InterPro" id="IPR029069">
    <property type="entry name" value="HotDog_dom_sf"/>
</dbReference>
<dbReference type="AlphaFoldDB" id="A0A5N6DDA8"/>
<dbReference type="PANTHER" id="PTHR47260">
    <property type="entry name" value="UPF0644 PROTEIN PB2B4.06"/>
    <property type="match status" value="1"/>
</dbReference>
<dbReference type="Proteomes" id="UP000326532">
    <property type="component" value="Unassembled WGS sequence"/>
</dbReference>
<gene>
    <name evidence="2" type="ORF">BDV34DRAFT_156734</name>
</gene>
<dbReference type="SUPFAM" id="SSF54637">
    <property type="entry name" value="Thioesterase/thiol ester dehydrase-isomerase"/>
    <property type="match status" value="1"/>
</dbReference>
<dbReference type="OMA" id="DAMAFWI"/>
<dbReference type="EMBL" id="ML735006">
    <property type="protein sequence ID" value="KAB8202293.1"/>
    <property type="molecule type" value="Genomic_DNA"/>
</dbReference>
<name>A0A5N6DDA8_ASPPA</name>
<dbReference type="InterPro" id="IPR006683">
    <property type="entry name" value="Thioestr_dom"/>
</dbReference>
<dbReference type="PANTHER" id="PTHR47260:SF3">
    <property type="entry name" value="THIOESTERASE FAMILY PROTEIN (AFU_ORTHOLOGUE AFUA_7G03960)"/>
    <property type="match status" value="1"/>
</dbReference>
<evidence type="ECO:0000313" key="2">
    <source>
        <dbReference type="EMBL" id="KAB8202293.1"/>
    </source>
</evidence>
<dbReference type="VEuPathDB" id="FungiDB:BDV34DRAFT_156734"/>
<dbReference type="Gene3D" id="3.10.129.10">
    <property type="entry name" value="Hotdog Thioesterase"/>
    <property type="match status" value="1"/>
</dbReference>
<evidence type="ECO:0000313" key="3">
    <source>
        <dbReference type="Proteomes" id="UP000326532"/>
    </source>
</evidence>
<organism evidence="2 3">
    <name type="scientific">Aspergillus parasiticus</name>
    <dbReference type="NCBI Taxonomy" id="5067"/>
    <lineage>
        <taxon>Eukaryota</taxon>
        <taxon>Fungi</taxon>
        <taxon>Dikarya</taxon>
        <taxon>Ascomycota</taxon>
        <taxon>Pezizomycotina</taxon>
        <taxon>Eurotiomycetes</taxon>
        <taxon>Eurotiomycetidae</taxon>
        <taxon>Eurotiales</taxon>
        <taxon>Aspergillaceae</taxon>
        <taxon>Aspergillus</taxon>
        <taxon>Aspergillus subgen. Circumdati</taxon>
    </lineage>
</organism>
<evidence type="ECO:0000259" key="1">
    <source>
        <dbReference type="Pfam" id="PF03061"/>
    </source>
</evidence>